<dbReference type="PROSITE" id="PS51257">
    <property type="entry name" value="PROKAR_LIPOPROTEIN"/>
    <property type="match status" value="1"/>
</dbReference>
<gene>
    <name evidence="7" type="ORF">H9X54_013250</name>
</gene>
<comment type="subcellular location">
    <subcellularLocation>
        <location evidence="1">Cell outer membrane</location>
    </subcellularLocation>
</comment>
<dbReference type="Gene3D" id="1.10.3780.10">
    <property type="entry name" value="SusD-like"/>
    <property type="match status" value="1"/>
</dbReference>
<dbReference type="RefSeq" id="WP_187656719.1">
    <property type="nucleotide sequence ID" value="NZ_JACSOD020000500.1"/>
</dbReference>
<dbReference type="CDD" id="cd08977">
    <property type="entry name" value="SusD"/>
    <property type="match status" value="1"/>
</dbReference>
<reference evidence="7 8" key="1">
    <citation type="submission" date="2021-02" db="EMBL/GenBank/DDBJ databases">
        <authorList>
            <person name="Jung H.S."/>
            <person name="Chun B.H."/>
            <person name="Jeon C.O."/>
        </authorList>
    </citation>
    <scope>NUCLEOTIDE SEQUENCE [LARGE SCALE GENOMIC DNA]</scope>
    <source>
        <strain evidence="7 8">LMG 25203</strain>
    </source>
</reference>
<evidence type="ECO:0000256" key="1">
    <source>
        <dbReference type="ARBA" id="ARBA00004442"/>
    </source>
</evidence>
<keyword evidence="8" id="KW-1185">Reference proteome</keyword>
<dbReference type="Pfam" id="PF07980">
    <property type="entry name" value="SusD_RagB"/>
    <property type="match status" value="1"/>
</dbReference>
<accession>A0ABS2CZD4</accession>
<dbReference type="Proteomes" id="UP000759529">
    <property type="component" value="Unassembled WGS sequence"/>
</dbReference>
<evidence type="ECO:0000256" key="2">
    <source>
        <dbReference type="ARBA" id="ARBA00006275"/>
    </source>
</evidence>
<protein>
    <submittedName>
        <fullName evidence="7">RagB/SusD family nutrient uptake outer membrane protein</fullName>
    </submittedName>
</protein>
<evidence type="ECO:0000313" key="8">
    <source>
        <dbReference type="Proteomes" id="UP000759529"/>
    </source>
</evidence>
<dbReference type="SUPFAM" id="SSF48452">
    <property type="entry name" value="TPR-like"/>
    <property type="match status" value="1"/>
</dbReference>
<evidence type="ECO:0000256" key="5">
    <source>
        <dbReference type="ARBA" id="ARBA00023237"/>
    </source>
</evidence>
<evidence type="ECO:0000259" key="6">
    <source>
        <dbReference type="Pfam" id="PF07980"/>
    </source>
</evidence>
<dbReference type="EMBL" id="JACSOD020000500">
    <property type="protein sequence ID" value="MBM6500259.1"/>
    <property type="molecule type" value="Genomic_DNA"/>
</dbReference>
<evidence type="ECO:0000256" key="4">
    <source>
        <dbReference type="ARBA" id="ARBA00023136"/>
    </source>
</evidence>
<comment type="similarity">
    <text evidence="2">Belongs to the SusD family.</text>
</comment>
<dbReference type="Gene3D" id="1.25.40.10">
    <property type="entry name" value="Tetratricopeptide repeat domain"/>
    <property type="match status" value="1"/>
</dbReference>
<sequence>MKKSKFNFVYVIITAFVFVSCESDLDITPENPQVFLSDEFFATENAYKKGLAGVYGNLALTGTDGPSSSNIGGVDAGTSQYGRCLWYLQNLATDEAIWSYENDEGVRDLQRNIWTSDNAIIRGMYSRAMFHVALTNEYLRQTTSSKLSSRGVTDPTLLADIEDYRNEMKAMRALAYYHLMDMFGKAAFNTEEQPVAVAGVQYTRQQLFEFIETDLINLIPSLKAPRTNESGRLDQAFARMILAKMYLNAEVYIGQNRYQDCMNQCESIINGGYVLELNYLDNFKADNDTSTEMIFAIQSDGVVTQNFGPTTVMINGSVGSLEQNGISLGVGAGGWGGAIRLRKQFVEKFNGSEFDFDIRKTISGGGQRTLDILDINNRNQGYILSKYSNVSSSGINGSNSTFVDTDFPLFRLADVYLMYAEAQMRKDGATNGSSTANVSSTSLGYINALRERANDGNFANVSTSQVTLDFILDERSRELHWEAHRRQDLIRFGKYSGGIYNWAWKGNAPGGIAIPTFRNLYPIPQLSLVANPNLTQNTGY</sequence>
<proteinExistence type="inferred from homology"/>
<dbReference type="Gene3D" id="1.25.40.390">
    <property type="match status" value="1"/>
</dbReference>
<dbReference type="InterPro" id="IPR011990">
    <property type="entry name" value="TPR-like_helical_dom_sf"/>
</dbReference>
<feature type="domain" description="RagB/SusD" evidence="6">
    <location>
        <begin position="356"/>
        <end position="540"/>
    </location>
</feature>
<evidence type="ECO:0000313" key="7">
    <source>
        <dbReference type="EMBL" id="MBM6500259.1"/>
    </source>
</evidence>
<keyword evidence="3" id="KW-0732">Signal</keyword>
<organism evidence="7 8">
    <name type="scientific">Flavobacterium macrobrachii</name>
    <dbReference type="NCBI Taxonomy" id="591204"/>
    <lineage>
        <taxon>Bacteria</taxon>
        <taxon>Pseudomonadati</taxon>
        <taxon>Bacteroidota</taxon>
        <taxon>Flavobacteriia</taxon>
        <taxon>Flavobacteriales</taxon>
        <taxon>Flavobacteriaceae</taxon>
        <taxon>Flavobacterium</taxon>
    </lineage>
</organism>
<keyword evidence="4" id="KW-0472">Membrane</keyword>
<dbReference type="InterPro" id="IPR012944">
    <property type="entry name" value="SusD_RagB_dom"/>
</dbReference>
<evidence type="ECO:0000256" key="3">
    <source>
        <dbReference type="ARBA" id="ARBA00022729"/>
    </source>
</evidence>
<keyword evidence="5" id="KW-0998">Cell outer membrane</keyword>
<name>A0ABS2CZD4_9FLAO</name>
<comment type="caution">
    <text evidence="7">The sequence shown here is derived from an EMBL/GenBank/DDBJ whole genome shotgun (WGS) entry which is preliminary data.</text>
</comment>